<protein>
    <recommendedName>
        <fullName evidence="2">GH18 domain-containing protein</fullName>
    </recommendedName>
</protein>
<dbReference type="Proteomes" id="UP000611640">
    <property type="component" value="Chromosome"/>
</dbReference>
<keyword evidence="4" id="KW-1185">Reference proteome</keyword>
<evidence type="ECO:0000256" key="1">
    <source>
        <dbReference type="SAM" id="SignalP"/>
    </source>
</evidence>
<dbReference type="CDD" id="cd06543">
    <property type="entry name" value="GH18_PF-ChiA-like"/>
    <property type="match status" value="1"/>
</dbReference>
<dbReference type="EMBL" id="AP023355">
    <property type="protein sequence ID" value="BCJ36143.1"/>
    <property type="molecule type" value="Genomic_DNA"/>
</dbReference>
<dbReference type="PROSITE" id="PS51910">
    <property type="entry name" value="GH18_2"/>
    <property type="match status" value="1"/>
</dbReference>
<sequence>MGDGRWKRRLVTAAVAVGTAGAGVLGTSTPSQAAVGVAAPYVDMSNSQVGLLDQAAGAGLTHYTAAFVIGSGCNQIWGDTLPVGNDPNVDGEIDKARSEGAEPIISSGGAAGLPLAWTCTDQNTIVAGYQALIDTYQVRSLDFDIEGAAIADTASIQRHFAAVKTLQTNNPGLTVSVTLPVLPSGLTGDGVNLVRAAHDAGVKIDVVNLMTMDYYQGDQDMGQAAENATDATLGQLQGIDGSYSYANLGITPMIGVNDDGSVFTLDNARSVASWAAGKGVGRLSFWSIDRDQSCGSVAAEAHPDASSTCSGVDQNPLDFTTALS</sequence>
<dbReference type="GO" id="GO:0005975">
    <property type="term" value="P:carbohydrate metabolic process"/>
    <property type="evidence" value="ECO:0007669"/>
    <property type="project" value="InterPro"/>
</dbReference>
<proteinExistence type="predicted"/>
<keyword evidence="1" id="KW-0732">Signal</keyword>
<evidence type="ECO:0000313" key="4">
    <source>
        <dbReference type="Proteomes" id="UP000611640"/>
    </source>
</evidence>
<accession>A0A7R7HYK4</accession>
<dbReference type="SUPFAM" id="SSF51445">
    <property type="entry name" value="(Trans)glycosidases"/>
    <property type="match status" value="1"/>
</dbReference>
<feature type="chain" id="PRO_5030974303" description="GH18 domain-containing protein" evidence="1">
    <location>
        <begin position="34"/>
        <end position="324"/>
    </location>
</feature>
<evidence type="ECO:0000313" key="3">
    <source>
        <dbReference type="EMBL" id="BCJ36143.1"/>
    </source>
</evidence>
<name>A0A7R7HYK4_9ACTN</name>
<gene>
    <name evidence="3" type="ORF">Athai_36460</name>
</gene>
<dbReference type="InterPro" id="IPR052750">
    <property type="entry name" value="GH18_Chitinase"/>
</dbReference>
<dbReference type="PANTHER" id="PTHR42976:SF1">
    <property type="entry name" value="GH18 DOMAIN-CONTAINING PROTEIN-RELATED"/>
    <property type="match status" value="1"/>
</dbReference>
<dbReference type="PANTHER" id="PTHR42976">
    <property type="entry name" value="BIFUNCTIONAL CHITINASE/LYSOZYME-RELATED"/>
    <property type="match status" value="1"/>
</dbReference>
<dbReference type="RefSeq" id="WP_203962555.1">
    <property type="nucleotide sequence ID" value="NZ_AP023355.1"/>
</dbReference>
<feature type="domain" description="GH18" evidence="2">
    <location>
        <begin position="35"/>
        <end position="324"/>
    </location>
</feature>
<dbReference type="KEGG" id="atl:Athai_36460"/>
<reference evidence="3 4" key="1">
    <citation type="submission" date="2020-08" db="EMBL/GenBank/DDBJ databases">
        <title>Whole genome shotgun sequence of Actinocatenispora thailandica NBRC 105041.</title>
        <authorList>
            <person name="Komaki H."/>
            <person name="Tamura T."/>
        </authorList>
    </citation>
    <scope>NUCLEOTIDE SEQUENCE [LARGE SCALE GENOMIC DNA]</scope>
    <source>
        <strain evidence="3 4">NBRC 105041</strain>
    </source>
</reference>
<dbReference type="InterPro" id="IPR017853">
    <property type="entry name" value="GH"/>
</dbReference>
<dbReference type="Gene3D" id="3.20.20.80">
    <property type="entry name" value="Glycosidases"/>
    <property type="match status" value="1"/>
</dbReference>
<organism evidence="3 4">
    <name type="scientific">Actinocatenispora thailandica</name>
    <dbReference type="NCBI Taxonomy" id="227318"/>
    <lineage>
        <taxon>Bacteria</taxon>
        <taxon>Bacillati</taxon>
        <taxon>Actinomycetota</taxon>
        <taxon>Actinomycetes</taxon>
        <taxon>Micromonosporales</taxon>
        <taxon>Micromonosporaceae</taxon>
        <taxon>Actinocatenispora</taxon>
    </lineage>
</organism>
<evidence type="ECO:0000259" key="2">
    <source>
        <dbReference type="PROSITE" id="PS51910"/>
    </source>
</evidence>
<feature type="signal peptide" evidence="1">
    <location>
        <begin position="1"/>
        <end position="33"/>
    </location>
</feature>
<dbReference type="InterPro" id="IPR001223">
    <property type="entry name" value="Glyco_hydro18_cat"/>
</dbReference>
<dbReference type="AlphaFoldDB" id="A0A7R7HYK4"/>